<sequence length="436" mass="46253">MRAKFGAKLLAVVLAAGLSAACTSSDSGDEDQPAQPGGKVELSFWSWAPNIDKTVDAWNAANPDIHVTLSKQAGGGDIVTKLLTSAKAGNPPDLAQVEYQALPTLVSNDVLADIAKDAEPAKAKFAEGVWQQVTLGTESVYAIPQDSGPMMLYYRADLFDKFGLTVPKTWDEFAQTARTVRQKDPKKYLTTFSANDPGWFTGLAQQAGAAWWGINGESWKVSVNDAATKKVADYWGALVNEGVIDGKPMYTPAWNKALNDGTLIAWPSAIWAPGVLEGNAPATKGKWAMAPMPQWAAGENKTGSWGGSSTGVTAASKNKAAAVKFATWMNTDPAATDLLIKESAIYPAARDAQASPLLQAPPAFFAQQKDFYTEAKAIADTAVGFTWGPNVNVAYDTYKDAFGKAITGKTPFSGAVDTMQSATVADMQKNGFTVTS</sequence>
<keyword evidence="1" id="KW-1003">Cell membrane</keyword>
<dbReference type="Proteomes" id="UP000578112">
    <property type="component" value="Unassembled WGS sequence"/>
</dbReference>
<dbReference type="InterPro" id="IPR050490">
    <property type="entry name" value="Bact_solute-bd_prot1"/>
</dbReference>
<protein>
    <submittedName>
        <fullName evidence="7">Multiple sugar transport system substrate-binding protein</fullName>
    </submittedName>
</protein>
<evidence type="ECO:0000313" key="8">
    <source>
        <dbReference type="Proteomes" id="UP000578112"/>
    </source>
</evidence>
<feature type="chain" id="PRO_5038635799" evidence="6">
    <location>
        <begin position="25"/>
        <end position="436"/>
    </location>
</feature>
<proteinExistence type="predicted"/>
<keyword evidence="2 6" id="KW-0732">Signal</keyword>
<keyword evidence="7" id="KW-0813">Transport</keyword>
<evidence type="ECO:0000256" key="6">
    <source>
        <dbReference type="SAM" id="SignalP"/>
    </source>
</evidence>
<dbReference type="SUPFAM" id="SSF53850">
    <property type="entry name" value="Periplasmic binding protein-like II"/>
    <property type="match status" value="1"/>
</dbReference>
<evidence type="ECO:0000313" key="7">
    <source>
        <dbReference type="EMBL" id="MBB4763656.1"/>
    </source>
</evidence>
<dbReference type="Gene3D" id="3.40.190.10">
    <property type="entry name" value="Periplasmic binding protein-like II"/>
    <property type="match status" value="1"/>
</dbReference>
<keyword evidence="4" id="KW-0564">Palmitate</keyword>
<dbReference type="PANTHER" id="PTHR43649:SF33">
    <property type="entry name" value="POLYGALACTURONAN_RHAMNOGALACTURONAN-BINDING PROTEIN YTCQ"/>
    <property type="match status" value="1"/>
</dbReference>
<dbReference type="InterPro" id="IPR006059">
    <property type="entry name" value="SBP"/>
</dbReference>
<keyword evidence="3" id="KW-0472">Membrane</keyword>
<dbReference type="AlphaFoldDB" id="A0A7W7MQW5"/>
<evidence type="ECO:0000256" key="4">
    <source>
        <dbReference type="ARBA" id="ARBA00023139"/>
    </source>
</evidence>
<reference evidence="7 8" key="1">
    <citation type="submission" date="2020-08" db="EMBL/GenBank/DDBJ databases">
        <title>Sequencing the genomes of 1000 actinobacteria strains.</title>
        <authorList>
            <person name="Klenk H.-P."/>
        </authorList>
    </citation>
    <scope>NUCLEOTIDE SEQUENCE [LARGE SCALE GENOMIC DNA]</scope>
    <source>
        <strain evidence="7 8">DSM 43149</strain>
    </source>
</reference>
<keyword evidence="5" id="KW-0449">Lipoprotein</keyword>
<feature type="signal peptide" evidence="6">
    <location>
        <begin position="1"/>
        <end position="24"/>
    </location>
</feature>
<keyword evidence="7" id="KW-0762">Sugar transport</keyword>
<comment type="caution">
    <text evidence="7">The sequence shown here is derived from an EMBL/GenBank/DDBJ whole genome shotgun (WGS) entry which is preliminary data.</text>
</comment>
<evidence type="ECO:0000256" key="1">
    <source>
        <dbReference type="ARBA" id="ARBA00022475"/>
    </source>
</evidence>
<dbReference type="Pfam" id="PF01547">
    <property type="entry name" value="SBP_bac_1"/>
    <property type="match status" value="1"/>
</dbReference>
<keyword evidence="8" id="KW-1185">Reference proteome</keyword>
<accession>A0A7W7MQW5</accession>
<organism evidence="7 8">
    <name type="scientific">Actinoplanes digitatis</name>
    <dbReference type="NCBI Taxonomy" id="1868"/>
    <lineage>
        <taxon>Bacteria</taxon>
        <taxon>Bacillati</taxon>
        <taxon>Actinomycetota</taxon>
        <taxon>Actinomycetes</taxon>
        <taxon>Micromonosporales</taxon>
        <taxon>Micromonosporaceae</taxon>
        <taxon>Actinoplanes</taxon>
    </lineage>
</organism>
<dbReference type="PANTHER" id="PTHR43649">
    <property type="entry name" value="ARABINOSE-BINDING PROTEIN-RELATED"/>
    <property type="match status" value="1"/>
</dbReference>
<evidence type="ECO:0000256" key="5">
    <source>
        <dbReference type="ARBA" id="ARBA00023288"/>
    </source>
</evidence>
<dbReference type="EMBL" id="JACHNH010000001">
    <property type="protein sequence ID" value="MBB4763656.1"/>
    <property type="molecule type" value="Genomic_DNA"/>
</dbReference>
<name>A0A7W7MQW5_9ACTN</name>
<evidence type="ECO:0000256" key="3">
    <source>
        <dbReference type="ARBA" id="ARBA00023136"/>
    </source>
</evidence>
<dbReference type="PROSITE" id="PS51257">
    <property type="entry name" value="PROKAR_LIPOPROTEIN"/>
    <property type="match status" value="1"/>
</dbReference>
<dbReference type="RefSeq" id="WP_184994937.1">
    <property type="nucleotide sequence ID" value="NZ_BOMK01000020.1"/>
</dbReference>
<gene>
    <name evidence="7" type="ORF">BJ971_004212</name>
</gene>
<evidence type="ECO:0000256" key="2">
    <source>
        <dbReference type="ARBA" id="ARBA00022729"/>
    </source>
</evidence>